<dbReference type="PROSITE" id="PS51257">
    <property type="entry name" value="PROKAR_LIPOPROTEIN"/>
    <property type="match status" value="1"/>
</dbReference>
<feature type="compositionally biased region" description="Pro residues" evidence="1">
    <location>
        <begin position="73"/>
        <end position="90"/>
    </location>
</feature>
<feature type="region of interest" description="Disordered" evidence="1">
    <location>
        <begin position="58"/>
        <end position="96"/>
    </location>
</feature>
<gene>
    <name evidence="3" type="ORF">ACFO3Q_09150</name>
</gene>
<dbReference type="Proteomes" id="UP001595892">
    <property type="component" value="Unassembled WGS sequence"/>
</dbReference>
<dbReference type="RefSeq" id="WP_377004365.1">
    <property type="nucleotide sequence ID" value="NZ_JBHSGG010000025.1"/>
</dbReference>
<keyword evidence="2" id="KW-0732">Signal</keyword>
<organism evidence="3 4">
    <name type="scientific">Coralloluteibacterium thermophilum</name>
    <dbReference type="NCBI Taxonomy" id="2707049"/>
    <lineage>
        <taxon>Bacteria</taxon>
        <taxon>Pseudomonadati</taxon>
        <taxon>Pseudomonadota</taxon>
        <taxon>Gammaproteobacteria</taxon>
        <taxon>Lysobacterales</taxon>
        <taxon>Lysobacteraceae</taxon>
        <taxon>Coralloluteibacterium</taxon>
    </lineage>
</organism>
<feature type="signal peptide" evidence="2">
    <location>
        <begin position="1"/>
        <end position="19"/>
    </location>
</feature>
<name>A0ABV9NMB5_9GAMM</name>
<comment type="caution">
    <text evidence="3">The sequence shown here is derived from an EMBL/GenBank/DDBJ whole genome shotgun (WGS) entry which is preliminary data.</text>
</comment>
<feature type="chain" id="PRO_5045141827" description="Lipoprotein" evidence="2">
    <location>
        <begin position="20"/>
        <end position="96"/>
    </location>
</feature>
<protein>
    <recommendedName>
        <fullName evidence="5">Lipoprotein</fullName>
    </recommendedName>
</protein>
<proteinExistence type="predicted"/>
<evidence type="ECO:0008006" key="5">
    <source>
        <dbReference type="Google" id="ProtNLM"/>
    </source>
</evidence>
<reference evidence="4" key="1">
    <citation type="journal article" date="2019" name="Int. J. Syst. Evol. Microbiol.">
        <title>The Global Catalogue of Microorganisms (GCM) 10K type strain sequencing project: providing services to taxonomists for standard genome sequencing and annotation.</title>
        <authorList>
            <consortium name="The Broad Institute Genomics Platform"/>
            <consortium name="The Broad Institute Genome Sequencing Center for Infectious Disease"/>
            <person name="Wu L."/>
            <person name="Ma J."/>
        </authorList>
    </citation>
    <scope>NUCLEOTIDE SEQUENCE [LARGE SCALE GENOMIC DNA]</scope>
    <source>
        <strain evidence="4">CGMCC 1.13574</strain>
    </source>
</reference>
<sequence>MRRLAAVLALAGAATGAGACEFHGAMGGFGPWAHMGVDHGAYNDMPAIRRAEALADLRRAPSAAAREAAPEPAEAPPSPVAARSPSPPPARAASGN</sequence>
<dbReference type="EMBL" id="JBHSGG010000025">
    <property type="protein sequence ID" value="MFC4728336.1"/>
    <property type="molecule type" value="Genomic_DNA"/>
</dbReference>
<evidence type="ECO:0000256" key="2">
    <source>
        <dbReference type="SAM" id="SignalP"/>
    </source>
</evidence>
<keyword evidence="4" id="KW-1185">Reference proteome</keyword>
<evidence type="ECO:0000256" key="1">
    <source>
        <dbReference type="SAM" id="MobiDB-lite"/>
    </source>
</evidence>
<evidence type="ECO:0000313" key="3">
    <source>
        <dbReference type="EMBL" id="MFC4728336.1"/>
    </source>
</evidence>
<accession>A0ABV9NMB5</accession>
<feature type="compositionally biased region" description="Low complexity" evidence="1">
    <location>
        <begin position="60"/>
        <end position="72"/>
    </location>
</feature>
<evidence type="ECO:0000313" key="4">
    <source>
        <dbReference type="Proteomes" id="UP001595892"/>
    </source>
</evidence>